<dbReference type="Pfam" id="PF00012">
    <property type="entry name" value="HSP70"/>
    <property type="match status" value="1"/>
</dbReference>
<protein>
    <submittedName>
        <fullName evidence="6">Heat shock protein 70</fullName>
    </submittedName>
</protein>
<accession>A0A914P9R9</accession>
<dbReference type="GO" id="GO:0005524">
    <property type="term" value="F:ATP binding"/>
    <property type="evidence" value="ECO:0007669"/>
    <property type="project" value="UniProtKB-KW"/>
</dbReference>
<sequence length="536" mass="61496">MASDKDVTVYNIGNTLNEEINVWYDKKTIIRFSEFSHLPCKKFVKIVKRNNEKVLKIQKQQSVEEIQLPDYDRFLVTISFDVNGIYSVLFKELPKLSKIDAEIEMLYSKLENKAFAELHPLNFNKKYSIPTNIDLSDDKINAIGIDLGGMQCCAAVGRRNGMETVVLENMGERLLPAFVGFDEKYEKCGGIVIKRLRNHAKTSVFGLKKIIGRKHNEVVIDKTWPFKIINVENNEIRIQIKTKDNESISKYPEEVLAVILKHIKNKVQEFQGKELGRVVLAIPQNFNEKQRNATFISAVLAGWKSIHFLPEPIAVAFAYFADKTFSTNCSVLVVDLGAQALDVSVLNVDNGQIYVHTNYTEYFGVKLKTDFGIKLDETKMQKLMIKCSEIIKDVSHTSDTWLDVDEFDLSSDEKISITRKKFEELSSLLLFKIKETIKFTLQKGHIIEFDKIFYVGGGCRMPMIKELLQNMFPNVEHCFQINPEEVIAIGAAYYSYYLNSSTRNLISATVNNSFVFDILQMFIRQKTEITKIFEPK</sequence>
<keyword evidence="2 4" id="KW-0547">Nucleotide-binding</keyword>
<dbReference type="Gene3D" id="3.30.420.40">
    <property type="match status" value="2"/>
</dbReference>
<evidence type="ECO:0000256" key="1">
    <source>
        <dbReference type="ARBA" id="ARBA00007381"/>
    </source>
</evidence>
<dbReference type="GO" id="GO:0140662">
    <property type="term" value="F:ATP-dependent protein folding chaperone"/>
    <property type="evidence" value="ECO:0007669"/>
    <property type="project" value="InterPro"/>
</dbReference>
<evidence type="ECO:0000256" key="3">
    <source>
        <dbReference type="ARBA" id="ARBA00022840"/>
    </source>
</evidence>
<dbReference type="PRINTS" id="PR00301">
    <property type="entry name" value="HEATSHOCK70"/>
</dbReference>
<dbReference type="Gene3D" id="3.30.30.30">
    <property type="match status" value="1"/>
</dbReference>
<evidence type="ECO:0000256" key="4">
    <source>
        <dbReference type="RuleBase" id="RU003322"/>
    </source>
</evidence>
<evidence type="ECO:0000313" key="6">
    <source>
        <dbReference type="WBParaSite" id="PDA_v2.g11451.t1"/>
    </source>
</evidence>
<comment type="similarity">
    <text evidence="1 4">Belongs to the heat shock protein 70 family.</text>
</comment>
<reference evidence="6" key="1">
    <citation type="submission" date="2022-11" db="UniProtKB">
        <authorList>
            <consortium name="WormBaseParasite"/>
        </authorList>
    </citation>
    <scope>IDENTIFICATION</scope>
</reference>
<dbReference type="Proteomes" id="UP000887578">
    <property type="component" value="Unplaced"/>
</dbReference>
<dbReference type="WBParaSite" id="PDA_v2.g11451.t1">
    <property type="protein sequence ID" value="PDA_v2.g11451.t1"/>
    <property type="gene ID" value="PDA_v2.g11451"/>
</dbReference>
<proteinExistence type="inferred from homology"/>
<evidence type="ECO:0000256" key="2">
    <source>
        <dbReference type="ARBA" id="ARBA00022741"/>
    </source>
</evidence>
<dbReference type="AlphaFoldDB" id="A0A914P9R9"/>
<dbReference type="InterPro" id="IPR013126">
    <property type="entry name" value="Hsp_70_fam"/>
</dbReference>
<dbReference type="InterPro" id="IPR043129">
    <property type="entry name" value="ATPase_NBD"/>
</dbReference>
<keyword evidence="5" id="KW-1185">Reference proteome</keyword>
<dbReference type="SUPFAM" id="SSF53067">
    <property type="entry name" value="Actin-like ATPase domain"/>
    <property type="match status" value="2"/>
</dbReference>
<dbReference type="PANTHER" id="PTHR19375">
    <property type="entry name" value="HEAT SHOCK PROTEIN 70KDA"/>
    <property type="match status" value="1"/>
</dbReference>
<keyword evidence="3 4" id="KW-0067">ATP-binding</keyword>
<evidence type="ECO:0000313" key="5">
    <source>
        <dbReference type="Proteomes" id="UP000887578"/>
    </source>
</evidence>
<name>A0A914P9R9_9BILA</name>
<dbReference type="Gene3D" id="3.90.640.10">
    <property type="entry name" value="Actin, Chain A, domain 4"/>
    <property type="match status" value="1"/>
</dbReference>
<organism evidence="5 6">
    <name type="scientific">Panagrolaimus davidi</name>
    <dbReference type="NCBI Taxonomy" id="227884"/>
    <lineage>
        <taxon>Eukaryota</taxon>
        <taxon>Metazoa</taxon>
        <taxon>Ecdysozoa</taxon>
        <taxon>Nematoda</taxon>
        <taxon>Chromadorea</taxon>
        <taxon>Rhabditida</taxon>
        <taxon>Tylenchina</taxon>
        <taxon>Panagrolaimomorpha</taxon>
        <taxon>Panagrolaimoidea</taxon>
        <taxon>Panagrolaimidae</taxon>
        <taxon>Panagrolaimus</taxon>
    </lineage>
</organism>